<reference evidence="9" key="1">
    <citation type="journal article" date="2014" name="Microb. Cell Fact.">
        <title>Exploiting Issatchenkia orientalis SD108 for succinic acid production.</title>
        <authorList>
            <person name="Xiao H."/>
            <person name="Shao Z."/>
            <person name="Jiang Y."/>
            <person name="Dole S."/>
            <person name="Zhao H."/>
        </authorList>
    </citation>
    <scope>NUCLEOTIDE SEQUENCE [LARGE SCALE GENOMIC DNA]</scope>
    <source>
        <strain evidence="9">SD108</strain>
    </source>
</reference>
<evidence type="ECO:0000313" key="8">
    <source>
        <dbReference type="EMBL" id="OUT24514.1"/>
    </source>
</evidence>
<dbReference type="NCBIfam" id="TIGR01164">
    <property type="entry name" value="rplP_bact"/>
    <property type="match status" value="1"/>
</dbReference>
<sequence>MFSSLTRIFSPLSQPFAFARVAQSSAKRFGHELAPRYKQVRKKQKGRVTVRTGGSIKGTTLEFGTYGMRLKSEGLRLTAAQLQAADNVLIRFVRKAQGTYWKRLCTNIAVCIKGNATRMGKGKGPFDHWAARVPTGKVVFEVDGMHRHAAKDALRRTCEKLPGIWEFIDKDTPAKSGFSRVEEPESVNYLEKAKENPSRKFANFLKSRSEEFSKFNGRK</sequence>
<dbReference type="OrthoDB" id="268521at2759"/>
<dbReference type="RefSeq" id="XP_029322446.1">
    <property type="nucleotide sequence ID" value="XM_029466586.1"/>
</dbReference>
<dbReference type="EMBL" id="CP028775">
    <property type="protein sequence ID" value="AWU76969.1"/>
    <property type="molecule type" value="Genomic_DNA"/>
</dbReference>
<dbReference type="eggNOG" id="KOG3422">
    <property type="taxonomic scope" value="Eukaryota"/>
</dbReference>
<dbReference type="Proteomes" id="UP000195871">
    <property type="component" value="Unassembled WGS sequence"/>
</dbReference>
<dbReference type="EMBL" id="NHMM01000001">
    <property type="protein sequence ID" value="OUT24507.1"/>
    <property type="molecule type" value="Genomic_DNA"/>
</dbReference>
<dbReference type="Pfam" id="PF00252">
    <property type="entry name" value="Ribosomal_L16"/>
    <property type="match status" value="1"/>
</dbReference>
<keyword evidence="11" id="KW-1185">Reference proteome</keyword>
<reference evidence="5 11" key="4">
    <citation type="submission" date="2018-06" db="EMBL/GenBank/DDBJ databases">
        <title>Population genomics shows no distinction between pathogenic Candida krusei and environmental Pichia kudriavzevii: One species, four names.</title>
        <authorList>
            <person name="Douglass A.P."/>
            <person name="Offei B."/>
            <person name="Braun-Galleani S."/>
            <person name="Coughlan A.Y."/>
            <person name="Martos A."/>
            <person name="Ortiz-Merino R.A."/>
            <person name="Byrne K.P."/>
            <person name="Wolfe K.H."/>
        </authorList>
    </citation>
    <scope>NUCLEOTIDE SEQUENCE [LARGE SCALE GENOMIC DNA]</scope>
    <source>
        <strain evidence="5 11">CBS573</strain>
    </source>
</reference>
<dbReference type="PANTHER" id="PTHR12220:SF13">
    <property type="entry name" value="LARGE RIBOSOMAL SUBUNIT PROTEIN UL16M"/>
    <property type="match status" value="1"/>
</dbReference>
<evidence type="ECO:0000313" key="10">
    <source>
        <dbReference type="Proteomes" id="UP000195871"/>
    </source>
</evidence>
<evidence type="ECO:0000313" key="7">
    <source>
        <dbReference type="EMBL" id="OUT24507.1"/>
    </source>
</evidence>
<gene>
    <name evidence="5" type="ORF">C5L36_0C08810</name>
    <name evidence="7" type="ORF">CAS74_000895</name>
    <name evidence="8" type="ORF">CAS74_000902</name>
    <name evidence="6" type="ORF">JL09_g548</name>
</gene>
<proteinExistence type="inferred from homology"/>
<dbReference type="EMBL" id="NHMM01000001">
    <property type="protein sequence ID" value="OUT24514.1"/>
    <property type="molecule type" value="Genomic_DNA"/>
</dbReference>
<dbReference type="GO" id="GO:0005762">
    <property type="term" value="C:mitochondrial large ribosomal subunit"/>
    <property type="evidence" value="ECO:0007669"/>
    <property type="project" value="EnsemblFungi"/>
</dbReference>
<dbReference type="VEuPathDB" id="FungiDB:C5L36_0C08810"/>
<name>A0A099P7P3_PICKU</name>
<dbReference type="Gene3D" id="3.90.1170.10">
    <property type="entry name" value="Ribosomal protein L10e/L16"/>
    <property type="match status" value="1"/>
</dbReference>
<reference evidence="6" key="2">
    <citation type="submission" date="2014-08" db="EMBL/GenBank/DDBJ databases">
        <title>Exploiting Issatchenkia orientalis SD108 for Succinic Acid Production.</title>
        <authorList>
            <person name="Xiao H."/>
            <person name="Shao Z."/>
            <person name="Jiang Y."/>
            <person name="Dole S."/>
            <person name="Zhao H."/>
        </authorList>
    </citation>
    <scope>NUCLEOTIDE SEQUENCE [LARGE SCALE GENOMIC DNA]</scope>
    <source>
        <strain evidence="6">SD108</strain>
    </source>
</reference>
<dbReference type="GeneID" id="40384764"/>
<evidence type="ECO:0000256" key="2">
    <source>
        <dbReference type="ARBA" id="ARBA00022980"/>
    </source>
</evidence>
<dbReference type="Proteomes" id="UP000249293">
    <property type="component" value="Chromosome 3"/>
</dbReference>
<dbReference type="GO" id="GO:0019843">
    <property type="term" value="F:rRNA binding"/>
    <property type="evidence" value="ECO:0007669"/>
    <property type="project" value="InterPro"/>
</dbReference>
<dbReference type="STRING" id="4909.A0A099P7P3"/>
<evidence type="ECO:0000313" key="11">
    <source>
        <dbReference type="Proteomes" id="UP000249293"/>
    </source>
</evidence>
<dbReference type="GO" id="GO:0032543">
    <property type="term" value="P:mitochondrial translation"/>
    <property type="evidence" value="ECO:0007669"/>
    <property type="project" value="EnsemblFungi"/>
</dbReference>
<keyword evidence="2 4" id="KW-0689">Ribosomal protein</keyword>
<accession>A0A099P7P3</accession>
<dbReference type="HOGENOM" id="CLU_078858_0_1_1"/>
<evidence type="ECO:0000313" key="9">
    <source>
        <dbReference type="Proteomes" id="UP000029867"/>
    </source>
</evidence>
<comment type="similarity">
    <text evidence="1 4">Belongs to the universal ribosomal protein uL16 family.</text>
</comment>
<evidence type="ECO:0000256" key="3">
    <source>
        <dbReference type="ARBA" id="ARBA00023274"/>
    </source>
</evidence>
<dbReference type="InterPro" id="IPR000114">
    <property type="entry name" value="Ribosomal_uL16_bact-type"/>
</dbReference>
<dbReference type="EMBL" id="JQFK01000003">
    <property type="protein sequence ID" value="KGK40264.1"/>
    <property type="molecule type" value="Genomic_DNA"/>
</dbReference>
<protein>
    <submittedName>
        <fullName evidence="7">Ribosomal protein L16</fullName>
    </submittedName>
</protein>
<dbReference type="CDD" id="cd01433">
    <property type="entry name" value="Ribosomal_L16_L10e"/>
    <property type="match status" value="1"/>
</dbReference>
<dbReference type="PRINTS" id="PR00060">
    <property type="entry name" value="RIBOSOMALL16"/>
</dbReference>
<keyword evidence="3 4" id="KW-0687">Ribonucleoprotein</keyword>
<evidence type="ECO:0000256" key="4">
    <source>
        <dbReference type="RuleBase" id="RU004413"/>
    </source>
</evidence>
<dbReference type="InterPro" id="IPR036920">
    <property type="entry name" value="Ribosomal_uL16_sf"/>
</dbReference>
<evidence type="ECO:0000313" key="6">
    <source>
        <dbReference type="EMBL" id="KGK40264.1"/>
    </source>
</evidence>
<dbReference type="AlphaFoldDB" id="A0A099P7P3"/>
<dbReference type="KEGG" id="pkz:C5L36_0C08810"/>
<dbReference type="InterPro" id="IPR047873">
    <property type="entry name" value="Ribosomal_uL16"/>
</dbReference>
<evidence type="ECO:0000313" key="5">
    <source>
        <dbReference type="EMBL" id="AWU76969.1"/>
    </source>
</evidence>
<organism evidence="6 9">
    <name type="scientific">Pichia kudriavzevii</name>
    <name type="common">Yeast</name>
    <name type="synonym">Issatchenkia orientalis</name>
    <dbReference type="NCBI Taxonomy" id="4909"/>
    <lineage>
        <taxon>Eukaryota</taxon>
        <taxon>Fungi</taxon>
        <taxon>Dikarya</taxon>
        <taxon>Ascomycota</taxon>
        <taxon>Saccharomycotina</taxon>
        <taxon>Pichiomycetes</taxon>
        <taxon>Pichiales</taxon>
        <taxon>Pichiaceae</taxon>
        <taxon>Pichia</taxon>
    </lineage>
</organism>
<dbReference type="InterPro" id="IPR020798">
    <property type="entry name" value="Ribosomal_uL16_CS"/>
</dbReference>
<evidence type="ECO:0000256" key="1">
    <source>
        <dbReference type="ARBA" id="ARBA00008931"/>
    </source>
</evidence>
<dbReference type="PROSITE" id="PS00701">
    <property type="entry name" value="RIBOSOMAL_L16_2"/>
    <property type="match status" value="1"/>
</dbReference>
<dbReference type="SUPFAM" id="SSF54686">
    <property type="entry name" value="Ribosomal protein L16p/L10e"/>
    <property type="match status" value="1"/>
</dbReference>
<dbReference type="PANTHER" id="PTHR12220">
    <property type="entry name" value="50S/60S RIBOSOMAL PROTEIN L16"/>
    <property type="match status" value="1"/>
</dbReference>
<reference evidence="7 10" key="3">
    <citation type="submission" date="2017-05" db="EMBL/GenBank/DDBJ databases">
        <title>The Genome Sequence of Candida krusei Ckrusei653.</title>
        <authorList>
            <person name="Cuomo C."/>
            <person name="Forche A."/>
            <person name="Young S."/>
            <person name="Abouelleil A."/>
            <person name="Cao P."/>
            <person name="Chapman S."/>
            <person name="Cusick C."/>
            <person name="Shea T."/>
            <person name="Nusbaum C."/>
            <person name="Birren B."/>
        </authorList>
    </citation>
    <scope>NUCLEOTIDE SEQUENCE [LARGE SCALE GENOMIC DNA]</scope>
    <source>
        <strain evidence="7 10">Ckrusei653</strain>
    </source>
</reference>
<dbReference type="Proteomes" id="UP000029867">
    <property type="component" value="Unassembled WGS sequence"/>
</dbReference>
<dbReference type="InterPro" id="IPR016180">
    <property type="entry name" value="Ribosomal_uL16_dom"/>
</dbReference>
<dbReference type="GO" id="GO:0003735">
    <property type="term" value="F:structural constituent of ribosome"/>
    <property type="evidence" value="ECO:0007669"/>
    <property type="project" value="EnsemblFungi"/>
</dbReference>